<evidence type="ECO:0000256" key="1">
    <source>
        <dbReference type="SAM" id="Phobius"/>
    </source>
</evidence>
<keyword evidence="3" id="KW-1185">Reference proteome</keyword>
<keyword evidence="1" id="KW-0812">Transmembrane</keyword>
<name>A0A4R0XK79_9MOLU</name>
<dbReference type="OrthoDB" id="9839519at2"/>
<proteinExistence type="predicted"/>
<keyword evidence="1" id="KW-1133">Transmembrane helix</keyword>
<evidence type="ECO:0000313" key="3">
    <source>
        <dbReference type="Proteomes" id="UP000294192"/>
    </source>
</evidence>
<reference evidence="2 3" key="1">
    <citation type="submission" date="2018-02" db="EMBL/GenBank/DDBJ databases">
        <title>Mycoplasma marinum and Mycoplasma todarodis sp. nov., moderately halophilic and psychrotolerant mycoplasmas isolated from cephalopods.</title>
        <authorList>
            <person name="Viver T."/>
        </authorList>
    </citation>
    <scope>NUCLEOTIDE SEQUENCE [LARGE SCALE GENOMIC DNA]</scope>
    <source>
        <strain evidence="2 3">PE</strain>
    </source>
</reference>
<dbReference type="Proteomes" id="UP000294192">
    <property type="component" value="Unassembled WGS sequence"/>
</dbReference>
<dbReference type="AlphaFoldDB" id="A0A4R0XK79"/>
<feature type="transmembrane region" description="Helical" evidence="1">
    <location>
        <begin position="20"/>
        <end position="41"/>
    </location>
</feature>
<comment type="caution">
    <text evidence="2">The sequence shown here is derived from an EMBL/GenBank/DDBJ whole genome shotgun (WGS) entry which is preliminary data.</text>
</comment>
<organism evidence="2 3">
    <name type="scientific">Mycoplasma marinum</name>
    <dbReference type="NCBI Taxonomy" id="1937190"/>
    <lineage>
        <taxon>Bacteria</taxon>
        <taxon>Bacillati</taxon>
        <taxon>Mycoplasmatota</taxon>
        <taxon>Mollicutes</taxon>
        <taxon>Mycoplasmataceae</taxon>
        <taxon>Mycoplasma</taxon>
    </lineage>
</organism>
<dbReference type="RefSeq" id="WP_131599265.1">
    <property type="nucleotide sequence ID" value="NZ_CBDBYK010000013.1"/>
</dbReference>
<feature type="transmembrane region" description="Helical" evidence="1">
    <location>
        <begin position="166"/>
        <end position="186"/>
    </location>
</feature>
<sequence length="252" mass="29597">MNNKTNSNQLNGTAGTTSLIIGIFLLITLMTLLTLLIVWFFHSQIKRKNSKNYTGYEMSKYIFKKTNVQVEIKNTFFYVKFWNYNKRENVHKLRPWTSNKKSIWALMEASKQAYVTSAVINKSKDLWRLFWIPLIIKTIGYILFIVFLLVSKKDYSNANIKDNVNWVWIGTSVGVLFASHTIADIIRTTTIWKRVMILLIDSELDSKEIESIRLMFLVRTLFSLGAYFIDNNKLIVRIVFWIIDLLRSLFKP</sequence>
<evidence type="ECO:0000313" key="2">
    <source>
        <dbReference type="EMBL" id="TCG11056.1"/>
    </source>
</evidence>
<keyword evidence="1" id="KW-0472">Membrane</keyword>
<feature type="transmembrane region" description="Helical" evidence="1">
    <location>
        <begin position="129"/>
        <end position="150"/>
    </location>
</feature>
<accession>A0A4R0XK79</accession>
<protein>
    <submittedName>
        <fullName evidence="2">Uncharacterized protein</fullName>
    </submittedName>
</protein>
<gene>
    <name evidence="2" type="ORF">C4B24_03160</name>
</gene>
<dbReference type="EMBL" id="PSZO01000014">
    <property type="protein sequence ID" value="TCG11056.1"/>
    <property type="molecule type" value="Genomic_DNA"/>
</dbReference>